<evidence type="ECO:0000313" key="2">
    <source>
        <dbReference type="EMBL" id="KAF1805089.1"/>
    </source>
</evidence>
<dbReference type="Proteomes" id="UP000469890">
    <property type="component" value="Unassembled WGS sequence"/>
</dbReference>
<gene>
    <name evidence="2" type="ORF">FB192DRAFT_1420488</name>
</gene>
<organism evidence="2 3">
    <name type="scientific">Mucor circinelloides f. lusitanicus</name>
    <name type="common">Mucor racemosus var. lusitanicus</name>
    <dbReference type="NCBI Taxonomy" id="29924"/>
    <lineage>
        <taxon>Eukaryota</taxon>
        <taxon>Fungi</taxon>
        <taxon>Fungi incertae sedis</taxon>
        <taxon>Mucoromycota</taxon>
        <taxon>Mucoromycotina</taxon>
        <taxon>Mucoromycetes</taxon>
        <taxon>Mucorales</taxon>
        <taxon>Mucorineae</taxon>
        <taxon>Mucoraceae</taxon>
        <taxon>Mucor</taxon>
    </lineage>
</organism>
<keyword evidence="1" id="KW-0175">Coiled coil</keyword>
<accession>A0A8H4BMZ7</accession>
<proteinExistence type="predicted"/>
<comment type="caution">
    <text evidence="2">The sequence shown here is derived from an EMBL/GenBank/DDBJ whole genome shotgun (WGS) entry which is preliminary data.</text>
</comment>
<evidence type="ECO:0000256" key="1">
    <source>
        <dbReference type="SAM" id="Coils"/>
    </source>
</evidence>
<feature type="coiled-coil region" evidence="1">
    <location>
        <begin position="78"/>
        <end position="168"/>
    </location>
</feature>
<protein>
    <submittedName>
        <fullName evidence="2">Uncharacterized protein</fullName>
    </submittedName>
</protein>
<reference evidence="2 3" key="1">
    <citation type="submission" date="2019-09" db="EMBL/GenBank/DDBJ databases">
        <authorList>
            <consortium name="DOE Joint Genome Institute"/>
            <person name="Mondo S.J."/>
            <person name="Navarro-Mendoza M.I."/>
            <person name="Perez-Arques C."/>
            <person name="Panchal S."/>
            <person name="Nicolas F.E."/>
            <person name="Ganguly P."/>
            <person name="Pangilinan J."/>
            <person name="Grigoriev I."/>
            <person name="Heitman J."/>
            <person name="Sanya K."/>
            <person name="Garre V."/>
        </authorList>
    </citation>
    <scope>NUCLEOTIDE SEQUENCE [LARGE SCALE GENOMIC DNA]</scope>
    <source>
        <strain evidence="2 3">MU402</strain>
    </source>
</reference>
<dbReference type="AlphaFoldDB" id="A0A8H4BMZ7"/>
<name>A0A8H4BMZ7_MUCCL</name>
<sequence length="194" mass="22342">MEFRSMSILDEDWANSQQLALGTPSSVASSLFEVCRCCARQNCENLEYYNRTMKKLESDTRLAAEIGQGLLHKHETYVTESNQQRAQLEKQLNECHEKIAGLEQSLDQILDETVADLEMTNEKCSQLEMDLKTKESELQKLRLYKFMARHAESNEATLTSKLEDANQELAICRKNELVLESKIKKLKMRYGKPS</sequence>
<dbReference type="EMBL" id="JAAECE010000002">
    <property type="protein sequence ID" value="KAF1805089.1"/>
    <property type="molecule type" value="Genomic_DNA"/>
</dbReference>
<evidence type="ECO:0000313" key="3">
    <source>
        <dbReference type="Proteomes" id="UP000469890"/>
    </source>
</evidence>